<gene>
    <name evidence="2" type="ORF">EZS28_023067</name>
</gene>
<feature type="compositionally biased region" description="Basic and acidic residues" evidence="1">
    <location>
        <begin position="128"/>
        <end position="143"/>
    </location>
</feature>
<proteinExistence type="predicted"/>
<feature type="compositionally biased region" description="Polar residues" evidence="1">
    <location>
        <begin position="56"/>
        <end position="66"/>
    </location>
</feature>
<accession>A0A5J4VFR0</accession>
<evidence type="ECO:0000313" key="2">
    <source>
        <dbReference type="EMBL" id="KAA6381407.1"/>
    </source>
</evidence>
<reference evidence="2 3" key="1">
    <citation type="submission" date="2019-03" db="EMBL/GenBank/DDBJ databases">
        <title>Single cell metagenomics reveals metabolic interactions within the superorganism composed of flagellate Streblomastix strix and complex community of Bacteroidetes bacteria on its surface.</title>
        <authorList>
            <person name="Treitli S.C."/>
            <person name="Kolisko M."/>
            <person name="Husnik F."/>
            <person name="Keeling P."/>
            <person name="Hampl V."/>
        </authorList>
    </citation>
    <scope>NUCLEOTIDE SEQUENCE [LARGE SCALE GENOMIC DNA]</scope>
    <source>
        <strain evidence="2">ST1C</strain>
    </source>
</reference>
<feature type="region of interest" description="Disordered" evidence="1">
    <location>
        <begin position="103"/>
        <end position="143"/>
    </location>
</feature>
<comment type="caution">
    <text evidence="2">The sequence shown here is derived from an EMBL/GenBank/DDBJ whole genome shotgun (WGS) entry which is preliminary data.</text>
</comment>
<sequence length="143" mass="16701">MQIPQFQHAEFNQHFPHYIQASKQQPDVDWGESVGIIDDDDKKEQKDENIRDIDNITEQTHTPNNSQQLETIENIYHEDISSPYSQDSAVEQQFDISQYQFDSNMRINSNNSLRPEQNHPNFNSQDNNPEKAIDDEGLDNPKL</sequence>
<name>A0A5J4VFR0_9EUKA</name>
<evidence type="ECO:0000256" key="1">
    <source>
        <dbReference type="SAM" id="MobiDB-lite"/>
    </source>
</evidence>
<protein>
    <submittedName>
        <fullName evidence="2">Uncharacterized protein</fullName>
    </submittedName>
</protein>
<organism evidence="2 3">
    <name type="scientific">Streblomastix strix</name>
    <dbReference type="NCBI Taxonomy" id="222440"/>
    <lineage>
        <taxon>Eukaryota</taxon>
        <taxon>Metamonada</taxon>
        <taxon>Preaxostyla</taxon>
        <taxon>Oxymonadida</taxon>
        <taxon>Streblomastigidae</taxon>
        <taxon>Streblomastix</taxon>
    </lineage>
</organism>
<feature type="region of interest" description="Disordered" evidence="1">
    <location>
        <begin position="17"/>
        <end position="66"/>
    </location>
</feature>
<dbReference type="EMBL" id="SNRW01007339">
    <property type="protein sequence ID" value="KAA6381407.1"/>
    <property type="molecule type" value="Genomic_DNA"/>
</dbReference>
<feature type="compositionally biased region" description="Basic and acidic residues" evidence="1">
    <location>
        <begin position="40"/>
        <end position="54"/>
    </location>
</feature>
<evidence type="ECO:0000313" key="3">
    <source>
        <dbReference type="Proteomes" id="UP000324800"/>
    </source>
</evidence>
<feature type="compositionally biased region" description="Polar residues" evidence="1">
    <location>
        <begin position="103"/>
        <end position="127"/>
    </location>
</feature>
<dbReference type="Proteomes" id="UP000324800">
    <property type="component" value="Unassembled WGS sequence"/>
</dbReference>
<dbReference type="AlphaFoldDB" id="A0A5J4VFR0"/>